<dbReference type="GO" id="GO:0005525">
    <property type="term" value="F:GTP binding"/>
    <property type="evidence" value="ECO:0007669"/>
    <property type="project" value="UniProtKB-KW"/>
</dbReference>
<sequence length="646" mass="75027">MATSSPYPQMPLQFIMTDDYGRFYINKDTAKVLGRITKPLVVVAIAGKYRTGKSFLMNRLAAEEVNPALNRYKMHGFVTKRSEGGSSRHHIEEPDKEEFANVRSMVKNWNLTGYGRFEQNKPKAGPALHTLLQTREIGVSSTISGFSLGNTVQSHTKGIWVWPVCHPRDEKKCLLLLDTEGLGDVEKANGEYDIWLFVMAVLLSNILVYNTVGTLDHSGLEQLQYVKDMAQYVKARVGSHEDNSNNLDKYFPSLIICVRDFSLKLELNGSPCTADNYMEHCFKIRKSETQRGREEANKSFNKERELMCHYFKKRKCFMFPMPVNPEDLSKLETIPDRDLKPGFLEVANEFTSHIYQEVKYKNIDGVILTGQLFLQVAELYVAAQRSGDMVCIENTRVQVVQLANLQAVEDAKALYQRQMESKEVYLPLKLWQLHQHHERCMEQALDLFYSHAVLDRDHKHEKELMEHMETTYLKLVKQNKQRSQEKCRIRLTELYGLVDERYQDFMQPGGFMKYEAMMKKIEVDYHDTTGLGDEMATMYKEFLEQKKDSGKAIQMVDNTLTRVQQQEIENKQKEKIMALQMKTMKEEQDNQKMEILFLKNQCKKLQNTFGKYAQVIKTNTDENIQEIQQNHDEMMQSESKKKCTIS</sequence>
<dbReference type="Pfam" id="PF02263">
    <property type="entry name" value="GBP"/>
    <property type="match status" value="1"/>
</dbReference>
<feature type="domain" description="GB1/RHD3-type G" evidence="6">
    <location>
        <begin position="37"/>
        <end position="359"/>
    </location>
</feature>
<dbReference type="Proteomes" id="UP001318040">
    <property type="component" value="Chromosome 77"/>
</dbReference>
<comment type="similarity">
    <text evidence="4">Belongs to the TRAFAC class dynamin-like GTPase superfamily. GB1/RHD3 GTPase family.</text>
</comment>
<reference evidence="8" key="1">
    <citation type="submission" date="2025-08" db="UniProtKB">
        <authorList>
            <consortium name="RefSeq"/>
        </authorList>
    </citation>
    <scope>IDENTIFICATION</scope>
    <source>
        <tissue evidence="8">Sperm</tissue>
    </source>
</reference>
<dbReference type="InterPro" id="IPR027417">
    <property type="entry name" value="P-loop_NTPase"/>
</dbReference>
<keyword evidence="7" id="KW-1185">Reference proteome</keyword>
<evidence type="ECO:0000259" key="6">
    <source>
        <dbReference type="PROSITE" id="PS51715"/>
    </source>
</evidence>
<dbReference type="Gene3D" id="3.40.50.300">
    <property type="entry name" value="P-loop containing nucleotide triphosphate hydrolases"/>
    <property type="match status" value="1"/>
</dbReference>
<evidence type="ECO:0000313" key="8">
    <source>
        <dbReference type="RefSeq" id="XP_032835690.1"/>
    </source>
</evidence>
<dbReference type="SUPFAM" id="SSF52540">
    <property type="entry name" value="P-loop containing nucleoside triphosphate hydrolases"/>
    <property type="match status" value="1"/>
</dbReference>
<keyword evidence="5" id="KW-0175">Coiled coil</keyword>
<dbReference type="PANTHER" id="PTHR10751">
    <property type="entry name" value="GUANYLATE BINDING PROTEIN"/>
    <property type="match status" value="1"/>
</dbReference>
<evidence type="ECO:0000256" key="5">
    <source>
        <dbReference type="SAM" id="Coils"/>
    </source>
</evidence>
<name>A0AAJ7UG16_PETMA</name>
<proteinExistence type="inferred from homology"/>
<evidence type="ECO:0000313" key="7">
    <source>
        <dbReference type="Proteomes" id="UP001318040"/>
    </source>
</evidence>
<dbReference type="RefSeq" id="XP_032835690.1">
    <property type="nucleotide sequence ID" value="XM_032979799.1"/>
</dbReference>
<accession>A0AAJ7UG16</accession>
<dbReference type="SUPFAM" id="SSF48340">
    <property type="entry name" value="Interferon-induced guanylate-binding protein 1 (GBP1), C-terminal domain"/>
    <property type="match status" value="1"/>
</dbReference>
<dbReference type="CDD" id="cd01851">
    <property type="entry name" value="GBP"/>
    <property type="match status" value="1"/>
</dbReference>
<gene>
    <name evidence="8" type="primary">LOC116957563</name>
</gene>
<evidence type="ECO:0000256" key="3">
    <source>
        <dbReference type="ARBA" id="ARBA00023134"/>
    </source>
</evidence>
<dbReference type="InterPro" id="IPR015894">
    <property type="entry name" value="Guanylate-bd_N"/>
</dbReference>
<dbReference type="InterPro" id="IPR030386">
    <property type="entry name" value="G_GB1_RHD3_dom"/>
</dbReference>
<protein>
    <submittedName>
        <fullName evidence="8">Guanylate-binding protein 1-like</fullName>
    </submittedName>
</protein>
<dbReference type="KEGG" id="pmrn:116957563"/>
<dbReference type="GO" id="GO:0003924">
    <property type="term" value="F:GTPase activity"/>
    <property type="evidence" value="ECO:0007669"/>
    <property type="project" value="InterPro"/>
</dbReference>
<dbReference type="PROSITE" id="PS51715">
    <property type="entry name" value="G_GB1_RHD3"/>
    <property type="match status" value="1"/>
</dbReference>
<dbReference type="AlphaFoldDB" id="A0AAJ7UG16"/>
<evidence type="ECO:0000256" key="2">
    <source>
        <dbReference type="ARBA" id="ARBA00022801"/>
    </source>
</evidence>
<keyword evidence="3" id="KW-0342">GTP-binding</keyword>
<dbReference type="InterPro" id="IPR036543">
    <property type="entry name" value="Guanylate-bd_C_sf"/>
</dbReference>
<dbReference type="Pfam" id="PF02841">
    <property type="entry name" value="GBP_C"/>
    <property type="match status" value="1"/>
</dbReference>
<dbReference type="Gene3D" id="1.20.1000.10">
    <property type="entry name" value="Guanylate-binding protein, C-terminal domain"/>
    <property type="match status" value="1"/>
</dbReference>
<evidence type="ECO:0000256" key="4">
    <source>
        <dbReference type="PROSITE-ProRule" id="PRU01052"/>
    </source>
</evidence>
<evidence type="ECO:0000256" key="1">
    <source>
        <dbReference type="ARBA" id="ARBA00022741"/>
    </source>
</evidence>
<keyword evidence="1" id="KW-0547">Nucleotide-binding</keyword>
<organism evidence="7 8">
    <name type="scientific">Petromyzon marinus</name>
    <name type="common">Sea lamprey</name>
    <dbReference type="NCBI Taxonomy" id="7757"/>
    <lineage>
        <taxon>Eukaryota</taxon>
        <taxon>Metazoa</taxon>
        <taxon>Chordata</taxon>
        <taxon>Craniata</taxon>
        <taxon>Vertebrata</taxon>
        <taxon>Cyclostomata</taxon>
        <taxon>Hyperoartia</taxon>
        <taxon>Petromyzontiformes</taxon>
        <taxon>Petromyzontidae</taxon>
        <taxon>Petromyzon</taxon>
    </lineage>
</organism>
<feature type="coiled-coil region" evidence="5">
    <location>
        <begin position="581"/>
        <end position="608"/>
    </location>
</feature>
<keyword evidence="2" id="KW-0378">Hydrolase</keyword>
<dbReference type="InterPro" id="IPR003191">
    <property type="entry name" value="Guanylate-bd/ATL_C"/>
</dbReference>